<evidence type="ECO:0000256" key="4">
    <source>
        <dbReference type="ARBA" id="ARBA00022801"/>
    </source>
</evidence>
<dbReference type="Gene3D" id="3.30.2010.10">
    <property type="entry name" value="Metalloproteases ('zincins'), catalytic domain"/>
    <property type="match status" value="1"/>
</dbReference>
<reference evidence="10" key="1">
    <citation type="journal article" date="2016" name="Nat. Commun.">
        <title>The Gonium pectorale genome demonstrates co-option of cell cycle regulation during the evolution of multicellularity.</title>
        <authorList>
            <person name="Hanschen E.R."/>
            <person name="Marriage T.N."/>
            <person name="Ferris P.J."/>
            <person name="Hamaji T."/>
            <person name="Toyoda A."/>
            <person name="Fujiyama A."/>
            <person name="Neme R."/>
            <person name="Noguchi H."/>
            <person name="Minakuchi Y."/>
            <person name="Suzuki M."/>
            <person name="Kawai-Toyooka H."/>
            <person name="Smith D.R."/>
            <person name="Sparks H."/>
            <person name="Anderson J."/>
            <person name="Bakaric R."/>
            <person name="Luria V."/>
            <person name="Karger A."/>
            <person name="Kirschner M.W."/>
            <person name="Durand P.M."/>
            <person name="Michod R.E."/>
            <person name="Nozaki H."/>
            <person name="Olson B.J."/>
        </authorList>
    </citation>
    <scope>NUCLEOTIDE SEQUENCE [LARGE SCALE GENOMIC DNA]</scope>
    <source>
        <strain evidence="10">NIES-2863</strain>
    </source>
</reference>
<keyword evidence="4" id="KW-0378">Hydrolase</keyword>
<dbReference type="AlphaFoldDB" id="A0A150GTL7"/>
<evidence type="ECO:0000256" key="3">
    <source>
        <dbReference type="ARBA" id="ARBA00022723"/>
    </source>
</evidence>
<dbReference type="InterPro" id="IPR051156">
    <property type="entry name" value="Mito/Outer_Membr_Metalloprot"/>
</dbReference>
<keyword evidence="6" id="KW-0482">Metalloprotease</keyword>
<gene>
    <name evidence="9" type="ORF">GPECTOR_7g1014</name>
</gene>
<feature type="compositionally biased region" description="Low complexity" evidence="7">
    <location>
        <begin position="329"/>
        <end position="338"/>
    </location>
</feature>
<evidence type="ECO:0000313" key="10">
    <source>
        <dbReference type="Proteomes" id="UP000075714"/>
    </source>
</evidence>
<feature type="domain" description="Peptidase M48" evidence="8">
    <location>
        <begin position="455"/>
        <end position="543"/>
    </location>
</feature>
<feature type="region of interest" description="Disordered" evidence="7">
    <location>
        <begin position="1"/>
        <end position="23"/>
    </location>
</feature>
<evidence type="ECO:0000256" key="7">
    <source>
        <dbReference type="SAM" id="MobiDB-lite"/>
    </source>
</evidence>
<evidence type="ECO:0000313" key="9">
    <source>
        <dbReference type="EMBL" id="KXZ53123.1"/>
    </source>
</evidence>
<dbReference type="EMBL" id="LSYV01000008">
    <property type="protein sequence ID" value="KXZ53123.1"/>
    <property type="molecule type" value="Genomic_DNA"/>
</dbReference>
<organism evidence="9 10">
    <name type="scientific">Gonium pectorale</name>
    <name type="common">Green alga</name>
    <dbReference type="NCBI Taxonomy" id="33097"/>
    <lineage>
        <taxon>Eukaryota</taxon>
        <taxon>Viridiplantae</taxon>
        <taxon>Chlorophyta</taxon>
        <taxon>core chlorophytes</taxon>
        <taxon>Chlorophyceae</taxon>
        <taxon>CS clade</taxon>
        <taxon>Chlamydomonadales</taxon>
        <taxon>Volvocaceae</taxon>
        <taxon>Gonium</taxon>
    </lineage>
</organism>
<dbReference type="Pfam" id="PF01435">
    <property type="entry name" value="Peptidase_M48"/>
    <property type="match status" value="2"/>
</dbReference>
<evidence type="ECO:0000256" key="1">
    <source>
        <dbReference type="ARBA" id="ARBA00001947"/>
    </source>
</evidence>
<name>A0A150GTL7_GONPE</name>
<protein>
    <recommendedName>
        <fullName evidence="8">Peptidase M48 domain-containing protein</fullName>
    </recommendedName>
</protein>
<evidence type="ECO:0000256" key="6">
    <source>
        <dbReference type="ARBA" id="ARBA00023049"/>
    </source>
</evidence>
<dbReference type="Proteomes" id="UP000075714">
    <property type="component" value="Unassembled WGS sequence"/>
</dbReference>
<dbReference type="STRING" id="33097.A0A150GTL7"/>
<feature type="region of interest" description="Disordered" evidence="7">
    <location>
        <begin position="329"/>
        <end position="396"/>
    </location>
</feature>
<evidence type="ECO:0000259" key="8">
    <source>
        <dbReference type="Pfam" id="PF01435"/>
    </source>
</evidence>
<dbReference type="GO" id="GO:0046872">
    <property type="term" value="F:metal ion binding"/>
    <property type="evidence" value="ECO:0007669"/>
    <property type="project" value="UniProtKB-KW"/>
</dbReference>
<evidence type="ECO:0000256" key="2">
    <source>
        <dbReference type="ARBA" id="ARBA00022670"/>
    </source>
</evidence>
<comment type="cofactor">
    <cofactor evidence="1">
        <name>Zn(2+)</name>
        <dbReference type="ChEBI" id="CHEBI:29105"/>
    </cofactor>
</comment>
<dbReference type="InterPro" id="IPR001915">
    <property type="entry name" value="Peptidase_M48"/>
</dbReference>
<dbReference type="PANTHER" id="PTHR22726:SF1">
    <property type="entry name" value="METALLOENDOPEPTIDASE OMA1, MITOCHONDRIAL"/>
    <property type="match status" value="1"/>
</dbReference>
<keyword evidence="5" id="KW-0862">Zinc</keyword>
<feature type="domain" description="Peptidase M48" evidence="8">
    <location>
        <begin position="241"/>
        <end position="355"/>
    </location>
</feature>
<comment type="caution">
    <text evidence="9">The sequence shown here is derived from an EMBL/GenBank/DDBJ whole genome shotgun (WGS) entry which is preliminary data.</text>
</comment>
<keyword evidence="3" id="KW-0479">Metal-binding</keyword>
<feature type="compositionally biased region" description="Gly residues" evidence="7">
    <location>
        <begin position="368"/>
        <end position="381"/>
    </location>
</feature>
<feature type="compositionally biased region" description="Acidic residues" evidence="7">
    <location>
        <begin position="382"/>
        <end position="394"/>
    </location>
</feature>
<sequence>MGSMMRPMGLGYSRASGGPGRDGRVRLGWPLRGLTPWAEEADTDPDPEPYITHRRKTATQERIEGGYGPYAWPTPEERRAAAAATAPHAPDTARKLSVAPAPGHGGGGGLLAAVSRGPGWLLRGLLGHLALPALAGGVVGYGLGLAPLELGMAAALGVLGRAAVRALAETVPFTGRRHHLLLPLPLELMMGEASFRRFLAEQRAQGKVLSRRSRDHLLVAEVANSVIAAAARGHGGGSQRHMQRFKWEVVTIDDDTANAFVLPGGKVVVYTGLLRLLGRRRDLLATVLGHEVAHAMARHSAEKMTLGILAAIALRVLVAAGARAAAEAQQQQQQQQGGTPEARAEAARRARREREAYDTTRVTKGWPTPGGGSGGGGGDAGGDADSDAGGDDDYSLGPGSLVSQLLGAGGGSAAEAAREYARHASEAAYGYGGGPGCLRPERLDPSHPLMSPQVVELLNNLLLQLPFSRRAEAEADLIGLKLMALAGYDPALAPETFRLLEQAEHGGHGGRRLAAIASPVAKAASLGCTHPRSANRVRALEEEVRAMLEAGPEGYERVYTHPGYWSL</sequence>
<dbReference type="GO" id="GO:0016020">
    <property type="term" value="C:membrane"/>
    <property type="evidence" value="ECO:0007669"/>
    <property type="project" value="TreeGrafter"/>
</dbReference>
<dbReference type="OrthoDB" id="7464992at2759"/>
<keyword evidence="2" id="KW-0645">Protease</keyword>
<dbReference type="GO" id="GO:0051603">
    <property type="term" value="P:proteolysis involved in protein catabolic process"/>
    <property type="evidence" value="ECO:0007669"/>
    <property type="project" value="TreeGrafter"/>
</dbReference>
<feature type="compositionally biased region" description="Basic and acidic residues" evidence="7">
    <location>
        <begin position="342"/>
        <end position="358"/>
    </location>
</feature>
<accession>A0A150GTL7</accession>
<dbReference type="GO" id="GO:0004222">
    <property type="term" value="F:metalloendopeptidase activity"/>
    <property type="evidence" value="ECO:0007669"/>
    <property type="project" value="InterPro"/>
</dbReference>
<proteinExistence type="predicted"/>
<keyword evidence="10" id="KW-1185">Reference proteome</keyword>
<dbReference type="PANTHER" id="PTHR22726">
    <property type="entry name" value="METALLOENDOPEPTIDASE OMA1"/>
    <property type="match status" value="1"/>
</dbReference>
<evidence type="ECO:0000256" key="5">
    <source>
        <dbReference type="ARBA" id="ARBA00022833"/>
    </source>
</evidence>